<proteinExistence type="predicted"/>
<protein>
    <submittedName>
        <fullName evidence="1">Uncharacterized protein</fullName>
    </submittedName>
</protein>
<dbReference type="Proteomes" id="UP001165960">
    <property type="component" value="Unassembled WGS sequence"/>
</dbReference>
<accession>A0ACC2URE7</accession>
<reference evidence="1" key="1">
    <citation type="submission" date="2022-04" db="EMBL/GenBank/DDBJ databases">
        <title>Genome of the entomopathogenic fungus Entomophthora muscae.</title>
        <authorList>
            <person name="Elya C."/>
            <person name="Lovett B.R."/>
            <person name="Lee E."/>
            <person name="Macias A.M."/>
            <person name="Hajek A.E."/>
            <person name="De Bivort B.L."/>
            <person name="Kasson M.T."/>
            <person name="De Fine Licht H.H."/>
            <person name="Stajich J.E."/>
        </authorList>
    </citation>
    <scope>NUCLEOTIDE SEQUENCE</scope>
    <source>
        <strain evidence="1">Berkeley</strain>
    </source>
</reference>
<evidence type="ECO:0000313" key="2">
    <source>
        <dbReference type="Proteomes" id="UP001165960"/>
    </source>
</evidence>
<dbReference type="EMBL" id="QTSX02000043">
    <property type="protein sequence ID" value="KAJ9089509.1"/>
    <property type="molecule type" value="Genomic_DNA"/>
</dbReference>
<organism evidence="1 2">
    <name type="scientific">Entomophthora muscae</name>
    <dbReference type="NCBI Taxonomy" id="34485"/>
    <lineage>
        <taxon>Eukaryota</taxon>
        <taxon>Fungi</taxon>
        <taxon>Fungi incertae sedis</taxon>
        <taxon>Zoopagomycota</taxon>
        <taxon>Entomophthoromycotina</taxon>
        <taxon>Entomophthoromycetes</taxon>
        <taxon>Entomophthorales</taxon>
        <taxon>Entomophthoraceae</taxon>
        <taxon>Entomophthora</taxon>
    </lineage>
</organism>
<gene>
    <name evidence="1" type="ORF">DSO57_1012210</name>
</gene>
<comment type="caution">
    <text evidence="1">The sequence shown here is derived from an EMBL/GenBank/DDBJ whole genome shotgun (WGS) entry which is preliminary data.</text>
</comment>
<evidence type="ECO:0000313" key="1">
    <source>
        <dbReference type="EMBL" id="KAJ9089509.1"/>
    </source>
</evidence>
<name>A0ACC2URE7_9FUNG</name>
<sequence length="168" mass="18435">MKVKTLPLSVGEVKGISLYASCNVTIPPGSQMIHNTCLLLALPAGTHGEIFGIPNASRLEPWVAPGILMSSEKEVLILLANMSCQAMVVSKHQLLAYIWPEEHDNLQETTPFVDFSELSLPCEQPLVLLVISRCSLSSLSKEQKDQCCVLRRSTDTQRGILTLGLDLY</sequence>
<keyword evidence="2" id="KW-1185">Reference proteome</keyword>